<dbReference type="AlphaFoldDB" id="A0A3N6LTF3"/>
<dbReference type="InterPro" id="IPR043853">
    <property type="entry name" value="DUF5815"/>
</dbReference>
<dbReference type="RefSeq" id="WP_124196435.1">
    <property type="nucleotide sequence ID" value="NZ_REGA01000014.1"/>
</dbReference>
<gene>
    <name evidence="2" type="ORF">EA473_15110</name>
</gene>
<evidence type="ECO:0000313" key="2">
    <source>
        <dbReference type="EMBL" id="RQG93358.1"/>
    </source>
</evidence>
<organism evidence="2 3">
    <name type="scientific">Natrarchaeobius chitinivorans</name>
    <dbReference type="NCBI Taxonomy" id="1679083"/>
    <lineage>
        <taxon>Archaea</taxon>
        <taxon>Methanobacteriati</taxon>
        <taxon>Methanobacteriota</taxon>
        <taxon>Stenosarchaea group</taxon>
        <taxon>Halobacteria</taxon>
        <taxon>Halobacteriales</taxon>
        <taxon>Natrialbaceae</taxon>
        <taxon>Natrarchaeobius</taxon>
    </lineage>
</organism>
<dbReference type="EMBL" id="REGA01000014">
    <property type="protein sequence ID" value="RQG93358.1"/>
    <property type="molecule type" value="Genomic_DNA"/>
</dbReference>
<evidence type="ECO:0000313" key="3">
    <source>
        <dbReference type="Proteomes" id="UP000282323"/>
    </source>
</evidence>
<evidence type="ECO:0000256" key="1">
    <source>
        <dbReference type="SAM" id="MobiDB-lite"/>
    </source>
</evidence>
<sequence length="178" mass="20185">MAEPRVPGSDPDRRLELPCGETIDPHDVDIGMREYTCSCGTRHAVVTDVHPPSRFFPESLVGVLRETIDTADEFEQFGTPHLMGVVLEEFPEKVVVHDASDDGAVGYALVWITDFDARRLHEIVVELVVELMEHAISHAEDEESIGQFESQMLEFDVSEFVDQYRAQRDFESEHDRAL</sequence>
<comment type="caution">
    <text evidence="2">The sequence shown here is derived from an EMBL/GenBank/DDBJ whole genome shotgun (WGS) entry which is preliminary data.</text>
</comment>
<reference evidence="2 3" key="1">
    <citation type="submission" date="2018-10" db="EMBL/GenBank/DDBJ databases">
        <title>Natrarchaeobius chitinivorans gen. nov., sp. nov., and Natrarchaeobius haloalkaliphilus sp. nov., alkaliphilic, chitin-utilizing haloarchaea from hypersaline alkaline lakes.</title>
        <authorList>
            <person name="Sorokin D.Y."/>
            <person name="Elcheninov A.G."/>
            <person name="Kostrikina N.A."/>
            <person name="Bale N.J."/>
            <person name="Sinninghe Damste J.S."/>
            <person name="Khijniak T.V."/>
            <person name="Kublanov I.V."/>
            <person name="Toshchakov S.V."/>
        </authorList>
    </citation>
    <scope>NUCLEOTIDE SEQUENCE [LARGE SCALE GENOMIC DNA]</scope>
    <source>
        <strain evidence="2 3">AArcht4T</strain>
    </source>
</reference>
<name>A0A3N6LTF3_NATCH</name>
<accession>A0A3N6LTF3</accession>
<protein>
    <submittedName>
        <fullName evidence="2">Uncharacterized protein</fullName>
    </submittedName>
</protein>
<dbReference type="OrthoDB" id="156206at2157"/>
<keyword evidence="3" id="KW-1185">Reference proteome</keyword>
<feature type="region of interest" description="Disordered" evidence="1">
    <location>
        <begin position="1"/>
        <end position="20"/>
    </location>
</feature>
<proteinExistence type="predicted"/>
<dbReference type="Pfam" id="PF19132">
    <property type="entry name" value="DUF5815"/>
    <property type="match status" value="1"/>
</dbReference>
<dbReference type="Proteomes" id="UP000282323">
    <property type="component" value="Unassembled WGS sequence"/>
</dbReference>